<name>A0A4Y9VSM3_9PROT</name>
<proteinExistence type="predicted"/>
<organism evidence="1 2">
    <name type="scientific">Methylotenera oryzisoli</name>
    <dbReference type="NCBI Taxonomy" id="2080758"/>
    <lineage>
        <taxon>Bacteria</taxon>
        <taxon>Pseudomonadati</taxon>
        <taxon>Pseudomonadota</taxon>
        <taxon>Betaproteobacteria</taxon>
        <taxon>Nitrosomonadales</taxon>
        <taxon>Methylophilaceae</taxon>
        <taxon>Methylotenera</taxon>
    </lineage>
</organism>
<keyword evidence="2" id="KW-1185">Reference proteome</keyword>
<gene>
    <name evidence="1" type="ORF">C3Y98_05345</name>
</gene>
<evidence type="ECO:0000313" key="1">
    <source>
        <dbReference type="EMBL" id="TFW71523.1"/>
    </source>
</evidence>
<dbReference type="OrthoDB" id="8566509at2"/>
<sequence length="64" mass="7450">MRVDDIATAFEETDRAEALKYRKPTVQPCGKCRNCWEPVGEQVLFCDADCRDDYDKRQKAKKHA</sequence>
<dbReference type="AlphaFoldDB" id="A0A4Y9VSM3"/>
<dbReference type="EMBL" id="PQVH01000008">
    <property type="protein sequence ID" value="TFW71523.1"/>
    <property type="molecule type" value="Genomic_DNA"/>
</dbReference>
<dbReference type="Proteomes" id="UP000297706">
    <property type="component" value="Unassembled WGS sequence"/>
</dbReference>
<accession>A0A4Y9VSM3</accession>
<evidence type="ECO:0000313" key="2">
    <source>
        <dbReference type="Proteomes" id="UP000297706"/>
    </source>
</evidence>
<reference evidence="1 2" key="1">
    <citation type="submission" date="2018-02" db="EMBL/GenBank/DDBJ databases">
        <title>A novel lanthanide dependent methylotroph, Methylotenera sp. La3113.</title>
        <authorList>
            <person name="Lv H."/>
            <person name="Tani A."/>
        </authorList>
    </citation>
    <scope>NUCLEOTIDE SEQUENCE [LARGE SCALE GENOMIC DNA]</scope>
    <source>
        <strain evidence="1 2">La3113</strain>
    </source>
</reference>
<comment type="caution">
    <text evidence="1">The sequence shown here is derived from an EMBL/GenBank/DDBJ whole genome shotgun (WGS) entry which is preliminary data.</text>
</comment>
<evidence type="ECO:0008006" key="3">
    <source>
        <dbReference type="Google" id="ProtNLM"/>
    </source>
</evidence>
<protein>
    <recommendedName>
        <fullName evidence="3">DUF2116 family Zn-ribbon domain-containing protein</fullName>
    </recommendedName>
</protein>